<dbReference type="GO" id="GO:0016881">
    <property type="term" value="F:acid-amino acid ligase activity"/>
    <property type="evidence" value="ECO:0007669"/>
    <property type="project" value="TreeGrafter"/>
</dbReference>
<dbReference type="PANTHER" id="PTHR31901:SF9">
    <property type="entry name" value="GH3 DOMAIN-CONTAINING PROTEIN"/>
    <property type="match status" value="1"/>
</dbReference>
<sequence>MMNAARNWLESLRPYARKHEHACSNPYLYQKNILKEVLSQNCETVFGVDHQFASISSYDEFKAAVPVRRYQDFGPWMKRVLAGEDNILTREKVIGFEQTSGSSGGRKVIPITESFRKEMTVGIAGWMHQWKHHCPEVFSGPAYWSISPPSLDSSMTPAGVKIGMEDDTAYFPAESAQHLAGMLVLPKQGDDFFAATAEALLECRDLASISVWSPTFFLQLDQAVRSVQQDFQTWQQQWPNLQVLSCWTDAQAGVWMKDVRRSLGDVRVESKGLLATEGVSSVPDVNLNQCVMAAGSHLVEFMNAEGDCVMCDGANVGEHYEIVLTTAAGLYRYRTMDLMCIDAINGQGLPSLTFLGRAGRCSDLVGEKLTENFVIECMQISGAHGILSAETRGYRFFTENQIGTDQLEKELCQNPYYAQAVKLGQLRPMEVKLMKKGFQLDMIERRALATGGRLGDVKIPSLLLAGEREGWFDL</sequence>
<protein>
    <recommendedName>
        <fullName evidence="1">GH3 middle domain-containing protein</fullName>
    </recommendedName>
</protein>
<dbReference type="AlphaFoldDB" id="A0AAT9FJG5"/>
<dbReference type="KEGG" id="osu:NT6N_11980"/>
<dbReference type="EMBL" id="AP026866">
    <property type="protein sequence ID" value="BDS06158.1"/>
    <property type="molecule type" value="Genomic_DNA"/>
</dbReference>
<dbReference type="PANTHER" id="PTHR31901">
    <property type="entry name" value="GH3 DOMAIN-CONTAINING PROTEIN"/>
    <property type="match status" value="1"/>
</dbReference>
<dbReference type="InterPro" id="IPR004993">
    <property type="entry name" value="GH3"/>
</dbReference>
<reference evidence="2" key="1">
    <citation type="submission" date="2024-07" db="EMBL/GenBank/DDBJ databases">
        <title>Complete genome sequence of Verrucomicrobiaceae bacterium NT6N.</title>
        <authorList>
            <person name="Huang C."/>
            <person name="Takami H."/>
            <person name="Hamasaki K."/>
        </authorList>
    </citation>
    <scope>NUCLEOTIDE SEQUENCE</scope>
    <source>
        <strain evidence="2">NT6N</strain>
    </source>
</reference>
<gene>
    <name evidence="2" type="ORF">NT6N_11980</name>
</gene>
<dbReference type="InterPro" id="IPR055377">
    <property type="entry name" value="GH3_M"/>
</dbReference>
<feature type="domain" description="GH3 middle" evidence="1">
    <location>
        <begin position="299"/>
        <end position="357"/>
    </location>
</feature>
<dbReference type="GO" id="GO:0005737">
    <property type="term" value="C:cytoplasm"/>
    <property type="evidence" value="ECO:0007669"/>
    <property type="project" value="TreeGrafter"/>
</dbReference>
<accession>A0AAT9FJG5</accession>
<name>A0AAT9FJG5_9BACT</name>
<dbReference type="Pfam" id="PF03321">
    <property type="entry name" value="GH3"/>
    <property type="match status" value="1"/>
</dbReference>
<evidence type="ECO:0000259" key="1">
    <source>
        <dbReference type="Pfam" id="PF23571"/>
    </source>
</evidence>
<evidence type="ECO:0000313" key="2">
    <source>
        <dbReference type="EMBL" id="BDS06158.1"/>
    </source>
</evidence>
<dbReference type="Pfam" id="PF23571">
    <property type="entry name" value="GH3_M"/>
    <property type="match status" value="1"/>
</dbReference>
<proteinExistence type="predicted"/>
<organism evidence="2">
    <name type="scientific">Oceaniferula spumae</name>
    <dbReference type="NCBI Taxonomy" id="2979115"/>
    <lineage>
        <taxon>Bacteria</taxon>
        <taxon>Pseudomonadati</taxon>
        <taxon>Verrucomicrobiota</taxon>
        <taxon>Verrucomicrobiia</taxon>
        <taxon>Verrucomicrobiales</taxon>
        <taxon>Verrucomicrobiaceae</taxon>
        <taxon>Oceaniferula</taxon>
    </lineage>
</organism>